<dbReference type="EMBL" id="LR881468">
    <property type="protein sequence ID" value="CAD5325748.1"/>
    <property type="molecule type" value="Genomic_DNA"/>
</dbReference>
<dbReference type="EMBL" id="LUHQ01000003">
    <property type="protein sequence ID" value="OAP05061.1"/>
    <property type="molecule type" value="Genomic_DNA"/>
</dbReference>
<evidence type="ECO:0000313" key="2">
    <source>
        <dbReference type="EMBL" id="OAP05061.1"/>
    </source>
</evidence>
<organism evidence="2 3">
    <name type="scientific">Arabidopsis thaliana</name>
    <name type="common">Mouse-ear cress</name>
    <dbReference type="NCBI Taxonomy" id="3702"/>
    <lineage>
        <taxon>Eukaryota</taxon>
        <taxon>Viridiplantae</taxon>
        <taxon>Streptophyta</taxon>
        <taxon>Embryophyta</taxon>
        <taxon>Tracheophyta</taxon>
        <taxon>Spermatophyta</taxon>
        <taxon>Magnoliopsida</taxon>
        <taxon>eudicotyledons</taxon>
        <taxon>Gunneridae</taxon>
        <taxon>Pentapetalae</taxon>
        <taxon>rosids</taxon>
        <taxon>malvids</taxon>
        <taxon>Brassicales</taxon>
        <taxon>Brassicaceae</taxon>
        <taxon>Camelineae</taxon>
        <taxon>Arabidopsis</taxon>
    </lineage>
</organism>
<reference evidence="2" key="2">
    <citation type="submission" date="2016-03" db="EMBL/GenBank/DDBJ databases">
        <title>Full-length assembly of Arabidopsis thaliana Ler reveals the complement of translocations and inversions.</title>
        <authorList>
            <person name="Zapata L."/>
            <person name="Schneeberger K."/>
            <person name="Ossowski S."/>
        </authorList>
    </citation>
    <scope>NUCLEOTIDE SEQUENCE [LARGE SCALE GENOMIC DNA]</scope>
    <source>
        <tissue evidence="2">Leaf</tissue>
    </source>
</reference>
<evidence type="ECO:0000313" key="3">
    <source>
        <dbReference type="Proteomes" id="UP000078284"/>
    </source>
</evidence>
<dbReference type="AlphaFoldDB" id="A0A178VHT2"/>
<sequence>MNTKMEKFLKLAQSFAFVWGFILLAALVCCCISTKPNRENDDDDTGCAACDGGHAGF</sequence>
<name>A0A178VHT2_ARATH</name>
<proteinExistence type="predicted"/>
<evidence type="ECO:0000313" key="1">
    <source>
        <dbReference type="EMBL" id="CAD5325748.1"/>
    </source>
</evidence>
<accession>A0A178VHT2</accession>
<gene>
    <name evidence="2" type="ordered locus">AXX17_At3g48310</name>
    <name evidence="1" type="ORF">AT9943_LOCUS13563</name>
</gene>
<dbReference type="Proteomes" id="UP000516314">
    <property type="component" value="Chromosome 3"/>
</dbReference>
<evidence type="ECO:0000313" key="4">
    <source>
        <dbReference type="Proteomes" id="UP000516314"/>
    </source>
</evidence>
<protein>
    <submittedName>
        <fullName evidence="1">(thale cress) hypothetical protein</fullName>
    </submittedName>
</protein>
<reference evidence="1 4" key="3">
    <citation type="submission" date="2020-09" db="EMBL/GenBank/DDBJ databases">
        <authorList>
            <person name="Ashkenazy H."/>
        </authorList>
    </citation>
    <scope>NUCLEOTIDE SEQUENCE [LARGE SCALE GENOMIC DNA]</scope>
    <source>
        <strain evidence="4">cv. Cdm-0</strain>
    </source>
</reference>
<dbReference type="Proteomes" id="UP000078284">
    <property type="component" value="Chromosome 3"/>
</dbReference>
<reference evidence="3" key="1">
    <citation type="journal article" date="2016" name="Proc. Natl. Acad. Sci. U.S.A.">
        <title>Chromosome-level assembly of Arabidopsis thaliana Ler reveals the extent of translocation and inversion polymorphisms.</title>
        <authorList>
            <person name="Zapata L."/>
            <person name="Ding J."/>
            <person name="Willing E.M."/>
            <person name="Hartwig B."/>
            <person name="Bezdan D."/>
            <person name="Jiao W.B."/>
            <person name="Patel V."/>
            <person name="Velikkakam James G."/>
            <person name="Koornneef M."/>
            <person name="Ossowski S."/>
            <person name="Schneeberger K."/>
        </authorList>
    </citation>
    <scope>NUCLEOTIDE SEQUENCE [LARGE SCALE GENOMIC DNA]</scope>
    <source>
        <strain evidence="3">cv. Landsberg erecta</strain>
    </source>
</reference>